<dbReference type="EMBL" id="JBHSMX010000013">
    <property type="protein sequence ID" value="MFC5521090.1"/>
    <property type="molecule type" value="Genomic_DNA"/>
</dbReference>
<evidence type="ECO:0000313" key="2">
    <source>
        <dbReference type="Proteomes" id="UP001596084"/>
    </source>
</evidence>
<reference evidence="2" key="1">
    <citation type="journal article" date="2019" name="Int. J. Syst. Evol. Microbiol.">
        <title>The Global Catalogue of Microorganisms (GCM) 10K type strain sequencing project: providing services to taxonomists for standard genome sequencing and annotation.</title>
        <authorList>
            <consortium name="The Broad Institute Genomics Platform"/>
            <consortium name="The Broad Institute Genome Sequencing Center for Infectious Disease"/>
            <person name="Wu L."/>
            <person name="Ma J."/>
        </authorList>
    </citation>
    <scope>NUCLEOTIDE SEQUENCE [LARGE SCALE GENOMIC DNA]</scope>
    <source>
        <strain evidence="2">CGMCC 4.7277</strain>
    </source>
</reference>
<protein>
    <submittedName>
        <fullName evidence="1">DUF4258 domain-containing protein</fullName>
    </submittedName>
</protein>
<dbReference type="InterPro" id="IPR025354">
    <property type="entry name" value="DUF4258"/>
</dbReference>
<proteinExistence type="predicted"/>
<sequence>MAKTTERIFLTVHAQVRMKKRKILQDEVYECLRLGLIRLTPEEDMKTGHLVCRMERYICGRNLEVCVALDDGDPDLIVVTVF</sequence>
<evidence type="ECO:0000313" key="1">
    <source>
        <dbReference type="EMBL" id="MFC5521090.1"/>
    </source>
</evidence>
<organism evidence="1 2">
    <name type="scientific">Polaromonas jejuensis</name>
    <dbReference type="NCBI Taxonomy" id="457502"/>
    <lineage>
        <taxon>Bacteria</taxon>
        <taxon>Pseudomonadati</taxon>
        <taxon>Pseudomonadota</taxon>
        <taxon>Betaproteobacteria</taxon>
        <taxon>Burkholderiales</taxon>
        <taxon>Comamonadaceae</taxon>
        <taxon>Polaromonas</taxon>
    </lineage>
</organism>
<comment type="caution">
    <text evidence="1">The sequence shown here is derived from an EMBL/GenBank/DDBJ whole genome shotgun (WGS) entry which is preliminary data.</text>
</comment>
<name>A0ABW0Q8F3_9BURK</name>
<accession>A0ABW0Q8F3</accession>
<keyword evidence="2" id="KW-1185">Reference proteome</keyword>
<dbReference type="Proteomes" id="UP001596084">
    <property type="component" value="Unassembled WGS sequence"/>
</dbReference>
<gene>
    <name evidence="1" type="ORF">ACFPP7_09200</name>
</gene>
<dbReference type="Pfam" id="PF14076">
    <property type="entry name" value="DUF4258"/>
    <property type="match status" value="1"/>
</dbReference>